<evidence type="ECO:0000313" key="1">
    <source>
        <dbReference type="EMBL" id="GIJ13199.1"/>
    </source>
</evidence>
<dbReference type="Proteomes" id="UP000647017">
    <property type="component" value="Unassembled WGS sequence"/>
</dbReference>
<accession>A0ABQ4I5P7</accession>
<gene>
    <name evidence="1" type="ORF">Van01_64130</name>
</gene>
<comment type="caution">
    <text evidence="1">The sequence shown here is derived from an EMBL/GenBank/DDBJ whole genome shotgun (WGS) entry which is preliminary data.</text>
</comment>
<organism evidence="1 2">
    <name type="scientific">Micromonospora andamanensis</name>
    <dbReference type="NCBI Taxonomy" id="1287068"/>
    <lineage>
        <taxon>Bacteria</taxon>
        <taxon>Bacillati</taxon>
        <taxon>Actinomycetota</taxon>
        <taxon>Actinomycetes</taxon>
        <taxon>Micromonosporales</taxon>
        <taxon>Micromonosporaceae</taxon>
        <taxon>Micromonospora</taxon>
    </lineage>
</organism>
<proteinExistence type="predicted"/>
<evidence type="ECO:0000313" key="2">
    <source>
        <dbReference type="Proteomes" id="UP000647017"/>
    </source>
</evidence>
<reference evidence="1 2" key="1">
    <citation type="submission" date="2021-01" db="EMBL/GenBank/DDBJ databases">
        <title>Whole genome shotgun sequence of Verrucosispora andamanensis NBRC 109075.</title>
        <authorList>
            <person name="Komaki H."/>
            <person name="Tamura T."/>
        </authorList>
    </citation>
    <scope>NUCLEOTIDE SEQUENCE [LARGE SCALE GENOMIC DNA]</scope>
    <source>
        <strain evidence="1 2">NBRC 109075</strain>
    </source>
</reference>
<protein>
    <submittedName>
        <fullName evidence="1">Uncharacterized protein</fullName>
    </submittedName>
</protein>
<dbReference type="EMBL" id="BOOZ01000087">
    <property type="protein sequence ID" value="GIJ13199.1"/>
    <property type="molecule type" value="Genomic_DNA"/>
</dbReference>
<name>A0ABQ4I5P7_9ACTN</name>
<sequence length="294" mass="31944">MCATATAWGGIAVLATTEPQSVRGFVRSPNGDALPFYEPAPPCPAVLLHHVAGSWERTPLAHLPVSHPMLALLPDNGALIVSPRTPWTGQGWNPRNAHVFTADGTHSRALALGDDIEELTVDEAGTIWTRHGEQGWDSVMGSALVRWDVHGDRLWGSDYGDDQEAVNATADDVWSYSRPFLNYYHRGAHELYPCDLQNVRAIAFDNEPDPLGRLLLAAATELDGPSDNLHLGVVFEYDVAPIGPVRIIDPVGRPINDWTVLAAHGSRLYLDDRGDGYHSLDVPTRSIQSLGGAL</sequence>
<keyword evidence="2" id="KW-1185">Reference proteome</keyword>